<proteinExistence type="predicted"/>
<accession>A0A397U9X3</accession>
<sequence length="174" mass="19960">MASSVEPSGGLLKLDNQKCARVPTGYLSAQLKKENLVQELKDRNIKTDEKAKKDDLVKILEEELNKETLKIKLGIGWALIEVQKFEKKGASKRMTSKVRTLLEEYFLAGNINKSDHYTSQDMYQELQNCAQKGKIDTNEIPKFTTIQNWINRYSKEHRKELAKDKTSLPSQVNT</sequence>
<dbReference type="Proteomes" id="UP000266673">
    <property type="component" value="Unassembled WGS sequence"/>
</dbReference>
<evidence type="ECO:0000313" key="2">
    <source>
        <dbReference type="Proteomes" id="UP000266673"/>
    </source>
</evidence>
<organism evidence="1 2">
    <name type="scientific">Gigaspora rosea</name>
    <dbReference type="NCBI Taxonomy" id="44941"/>
    <lineage>
        <taxon>Eukaryota</taxon>
        <taxon>Fungi</taxon>
        <taxon>Fungi incertae sedis</taxon>
        <taxon>Mucoromycota</taxon>
        <taxon>Glomeromycotina</taxon>
        <taxon>Glomeromycetes</taxon>
        <taxon>Diversisporales</taxon>
        <taxon>Gigasporaceae</taxon>
        <taxon>Gigaspora</taxon>
    </lineage>
</organism>
<name>A0A397U9X3_9GLOM</name>
<keyword evidence="2" id="KW-1185">Reference proteome</keyword>
<reference evidence="1 2" key="1">
    <citation type="submission" date="2018-06" db="EMBL/GenBank/DDBJ databases">
        <title>Comparative genomics reveals the genomic features of Rhizophagus irregularis, R. cerebriforme, R. diaphanum and Gigaspora rosea, and their symbiotic lifestyle signature.</title>
        <authorList>
            <person name="Morin E."/>
            <person name="San Clemente H."/>
            <person name="Chen E.C.H."/>
            <person name="De La Providencia I."/>
            <person name="Hainaut M."/>
            <person name="Kuo A."/>
            <person name="Kohler A."/>
            <person name="Murat C."/>
            <person name="Tang N."/>
            <person name="Roy S."/>
            <person name="Loubradou J."/>
            <person name="Henrissat B."/>
            <person name="Grigoriev I.V."/>
            <person name="Corradi N."/>
            <person name="Roux C."/>
            <person name="Martin F.M."/>
        </authorList>
    </citation>
    <scope>NUCLEOTIDE SEQUENCE [LARGE SCALE GENOMIC DNA]</scope>
    <source>
        <strain evidence="1 2">DAOM 194757</strain>
    </source>
</reference>
<protein>
    <submittedName>
        <fullName evidence="1">Uncharacterized protein</fullName>
    </submittedName>
</protein>
<dbReference type="EMBL" id="QKWP01001966">
    <property type="protein sequence ID" value="RIB05529.1"/>
    <property type="molecule type" value="Genomic_DNA"/>
</dbReference>
<dbReference type="AlphaFoldDB" id="A0A397U9X3"/>
<evidence type="ECO:0000313" key="1">
    <source>
        <dbReference type="EMBL" id="RIB05529.1"/>
    </source>
</evidence>
<comment type="caution">
    <text evidence="1">The sequence shown here is derived from an EMBL/GenBank/DDBJ whole genome shotgun (WGS) entry which is preliminary data.</text>
</comment>
<gene>
    <name evidence="1" type="ORF">C2G38_2219425</name>
</gene>
<dbReference type="OrthoDB" id="2441667at2759"/>